<feature type="compositionally biased region" description="Polar residues" evidence="1">
    <location>
        <begin position="122"/>
        <end position="131"/>
    </location>
</feature>
<dbReference type="Proteomes" id="UP000272942">
    <property type="component" value="Unassembled WGS sequence"/>
</dbReference>
<dbReference type="OrthoDB" id="1918at2759"/>
<evidence type="ECO:0000256" key="1">
    <source>
        <dbReference type="SAM" id="MobiDB-lite"/>
    </source>
</evidence>
<evidence type="ECO:0000313" key="3">
    <source>
        <dbReference type="Proteomes" id="UP000272942"/>
    </source>
</evidence>
<feature type="region of interest" description="Disordered" evidence="1">
    <location>
        <begin position="122"/>
        <end position="142"/>
    </location>
</feature>
<feature type="region of interest" description="Disordered" evidence="1">
    <location>
        <begin position="155"/>
        <end position="196"/>
    </location>
</feature>
<gene>
    <name evidence="2" type="ORF">ECPE_LOCUS1505</name>
</gene>
<feature type="compositionally biased region" description="Polar residues" evidence="1">
    <location>
        <begin position="185"/>
        <end position="196"/>
    </location>
</feature>
<evidence type="ECO:0000313" key="2">
    <source>
        <dbReference type="EMBL" id="VDP40191.1"/>
    </source>
</evidence>
<accession>A0A3P8D8I1</accession>
<keyword evidence="3" id="KW-1185">Reference proteome</keyword>
<feature type="compositionally biased region" description="Polar residues" evidence="1">
    <location>
        <begin position="155"/>
        <end position="166"/>
    </location>
</feature>
<organism evidence="2 3">
    <name type="scientific">Echinostoma caproni</name>
    <dbReference type="NCBI Taxonomy" id="27848"/>
    <lineage>
        <taxon>Eukaryota</taxon>
        <taxon>Metazoa</taxon>
        <taxon>Spiralia</taxon>
        <taxon>Lophotrochozoa</taxon>
        <taxon>Platyhelminthes</taxon>
        <taxon>Trematoda</taxon>
        <taxon>Digenea</taxon>
        <taxon>Plagiorchiida</taxon>
        <taxon>Echinostomata</taxon>
        <taxon>Echinostomatoidea</taxon>
        <taxon>Echinostomatidae</taxon>
        <taxon>Echinostoma</taxon>
    </lineage>
</organism>
<dbReference type="AlphaFoldDB" id="A0A3P8D8I1"/>
<protein>
    <submittedName>
        <fullName evidence="2">Uncharacterized protein</fullName>
    </submittedName>
</protein>
<reference evidence="2 3" key="1">
    <citation type="submission" date="2018-11" db="EMBL/GenBank/DDBJ databases">
        <authorList>
            <consortium name="Pathogen Informatics"/>
        </authorList>
    </citation>
    <scope>NUCLEOTIDE SEQUENCE [LARGE SCALE GENOMIC DNA]</scope>
    <source>
        <strain evidence="2 3">Egypt</strain>
    </source>
</reference>
<sequence>MSSPIFAQLPPSVRGHLFKAAYKILICVQLTLSGTNTEVRTEVLQLPFRVLPAPVMYHSLRTLDGPDASSLTTMAEDSGLRDQLSLESNPFWSDDHSTAPTTGSPIDWPGFMMDQLILNTDSPPARTSTSVRQRHRYPSESVVNAGQLRSALSLATTSRPSATFSPTHRAPPFDPFGSSDRSDLGSEQSTLGFSRPSSATQPGMLFICIFVTRKHILPSVTC</sequence>
<name>A0A3P8D8I1_9TREM</name>
<proteinExistence type="predicted"/>
<dbReference type="EMBL" id="UZAN01010096">
    <property type="protein sequence ID" value="VDP40191.1"/>
    <property type="molecule type" value="Genomic_DNA"/>
</dbReference>